<evidence type="ECO:0000313" key="2">
    <source>
        <dbReference type="EMBL" id="KAK9918924.1"/>
    </source>
</evidence>
<feature type="domain" description="6-phosphogluconate dehydrogenase NADP-binding" evidence="1">
    <location>
        <begin position="1"/>
        <end position="55"/>
    </location>
</feature>
<evidence type="ECO:0000313" key="3">
    <source>
        <dbReference type="Proteomes" id="UP001491310"/>
    </source>
</evidence>
<dbReference type="InterPro" id="IPR006115">
    <property type="entry name" value="6PGDH_NADP-bd"/>
</dbReference>
<organism evidence="2 3">
    <name type="scientific">Coccomyxa subellipsoidea</name>
    <dbReference type="NCBI Taxonomy" id="248742"/>
    <lineage>
        <taxon>Eukaryota</taxon>
        <taxon>Viridiplantae</taxon>
        <taxon>Chlorophyta</taxon>
        <taxon>core chlorophytes</taxon>
        <taxon>Trebouxiophyceae</taxon>
        <taxon>Trebouxiophyceae incertae sedis</taxon>
        <taxon>Coccomyxaceae</taxon>
        <taxon>Coccomyxa</taxon>
    </lineage>
</organism>
<accession>A0ABR2Z400</accession>
<evidence type="ECO:0000259" key="1">
    <source>
        <dbReference type="Pfam" id="PF03446"/>
    </source>
</evidence>
<dbReference type="SUPFAM" id="SSF51735">
    <property type="entry name" value="NAD(P)-binding Rossmann-fold domains"/>
    <property type="match status" value="1"/>
</dbReference>
<dbReference type="Pfam" id="PF03446">
    <property type="entry name" value="NAD_binding_2"/>
    <property type="match status" value="1"/>
</dbReference>
<name>A0ABR2Z400_9CHLO</name>
<reference evidence="2 3" key="1">
    <citation type="journal article" date="2024" name="Nat. Commun.">
        <title>Phylogenomics reveals the evolutionary origins of lichenization in chlorophyte algae.</title>
        <authorList>
            <person name="Puginier C."/>
            <person name="Libourel C."/>
            <person name="Otte J."/>
            <person name="Skaloud P."/>
            <person name="Haon M."/>
            <person name="Grisel S."/>
            <person name="Petersen M."/>
            <person name="Berrin J.G."/>
            <person name="Delaux P.M."/>
            <person name="Dal Grande F."/>
            <person name="Keller J."/>
        </authorList>
    </citation>
    <scope>NUCLEOTIDE SEQUENCE [LARGE SCALE GENOMIC DNA]</scope>
    <source>
        <strain evidence="2 3">SAG 216-7</strain>
    </source>
</reference>
<sequence>MAENLRRSGHDLVVHDTSIATLEAFNEHDGVNCVSSPAAVAEEEGVAVIITMLPHHWCKRSNINIYVWRG</sequence>
<dbReference type="EMBL" id="JALJOT010000001">
    <property type="protein sequence ID" value="KAK9918924.1"/>
    <property type="molecule type" value="Genomic_DNA"/>
</dbReference>
<dbReference type="Gene3D" id="3.40.50.720">
    <property type="entry name" value="NAD(P)-binding Rossmann-like Domain"/>
    <property type="match status" value="1"/>
</dbReference>
<comment type="caution">
    <text evidence="2">The sequence shown here is derived from an EMBL/GenBank/DDBJ whole genome shotgun (WGS) entry which is preliminary data.</text>
</comment>
<gene>
    <name evidence="2" type="ORF">WJX75_008063</name>
</gene>
<protein>
    <recommendedName>
        <fullName evidence="1">6-phosphogluconate dehydrogenase NADP-binding domain-containing protein</fullName>
    </recommendedName>
</protein>
<keyword evidence="3" id="KW-1185">Reference proteome</keyword>
<dbReference type="Proteomes" id="UP001491310">
    <property type="component" value="Unassembled WGS sequence"/>
</dbReference>
<proteinExistence type="predicted"/>
<dbReference type="InterPro" id="IPR036291">
    <property type="entry name" value="NAD(P)-bd_dom_sf"/>
</dbReference>